<name>A0AAD6WYG5_9AGAR</name>
<keyword evidence="2" id="KW-1185">Reference proteome</keyword>
<gene>
    <name evidence="1" type="ORF">C8F04DRAFT_127710</name>
</gene>
<dbReference type="AlphaFoldDB" id="A0AAD6WYG5"/>
<reference evidence="1" key="1">
    <citation type="submission" date="2023-03" db="EMBL/GenBank/DDBJ databases">
        <title>Massive genome expansion in bonnet fungi (Mycena s.s.) driven by repeated elements and novel gene families across ecological guilds.</title>
        <authorList>
            <consortium name="Lawrence Berkeley National Laboratory"/>
            <person name="Harder C.B."/>
            <person name="Miyauchi S."/>
            <person name="Viragh M."/>
            <person name="Kuo A."/>
            <person name="Thoen E."/>
            <person name="Andreopoulos B."/>
            <person name="Lu D."/>
            <person name="Skrede I."/>
            <person name="Drula E."/>
            <person name="Henrissat B."/>
            <person name="Morin E."/>
            <person name="Kohler A."/>
            <person name="Barry K."/>
            <person name="LaButti K."/>
            <person name="Morin E."/>
            <person name="Salamov A."/>
            <person name="Lipzen A."/>
            <person name="Mereny Z."/>
            <person name="Hegedus B."/>
            <person name="Baldrian P."/>
            <person name="Stursova M."/>
            <person name="Weitz H."/>
            <person name="Taylor A."/>
            <person name="Grigoriev I.V."/>
            <person name="Nagy L.G."/>
            <person name="Martin F."/>
            <person name="Kauserud H."/>
        </authorList>
    </citation>
    <scope>NUCLEOTIDE SEQUENCE</scope>
    <source>
        <strain evidence="1">CBHHK200</strain>
    </source>
</reference>
<organism evidence="1 2">
    <name type="scientific">Mycena alexandri</name>
    <dbReference type="NCBI Taxonomy" id="1745969"/>
    <lineage>
        <taxon>Eukaryota</taxon>
        <taxon>Fungi</taxon>
        <taxon>Dikarya</taxon>
        <taxon>Basidiomycota</taxon>
        <taxon>Agaricomycotina</taxon>
        <taxon>Agaricomycetes</taxon>
        <taxon>Agaricomycetidae</taxon>
        <taxon>Agaricales</taxon>
        <taxon>Marasmiineae</taxon>
        <taxon>Mycenaceae</taxon>
        <taxon>Mycena</taxon>
    </lineage>
</organism>
<dbReference type="EMBL" id="JARJCM010000149">
    <property type="protein sequence ID" value="KAJ7025719.1"/>
    <property type="molecule type" value="Genomic_DNA"/>
</dbReference>
<proteinExistence type="predicted"/>
<dbReference type="Proteomes" id="UP001218188">
    <property type="component" value="Unassembled WGS sequence"/>
</dbReference>
<accession>A0AAD6WYG5</accession>
<evidence type="ECO:0000313" key="2">
    <source>
        <dbReference type="Proteomes" id="UP001218188"/>
    </source>
</evidence>
<protein>
    <submittedName>
        <fullName evidence="1">Uncharacterized protein</fullName>
    </submittedName>
</protein>
<sequence length="168" mass="19024">MNPAAHTPHNVLCPQLRSVEFTNFTGFSDDMVLEFIRARTESQFAGVARLQKFHADFNRPKLLDVTTALQQAVADGLDLILRYFDDRVKYSPAQDNDIRLPSWGATFRWLAESVVVRALVFGMRDAKVQIIPHHAVVFYTWISGVPPTPKLLLIGSCQITIHFRSKAE</sequence>
<evidence type="ECO:0000313" key="1">
    <source>
        <dbReference type="EMBL" id="KAJ7025719.1"/>
    </source>
</evidence>
<comment type="caution">
    <text evidence="1">The sequence shown here is derived from an EMBL/GenBank/DDBJ whole genome shotgun (WGS) entry which is preliminary data.</text>
</comment>